<dbReference type="AlphaFoldDB" id="A0A1G2TXY6"/>
<reference evidence="2 3" key="1">
    <citation type="journal article" date="2016" name="Nat. Commun.">
        <title>Thousands of microbial genomes shed light on interconnected biogeochemical processes in an aquifer system.</title>
        <authorList>
            <person name="Anantharaman K."/>
            <person name="Brown C.T."/>
            <person name="Hug L.A."/>
            <person name="Sharon I."/>
            <person name="Castelle C.J."/>
            <person name="Probst A.J."/>
            <person name="Thomas B.C."/>
            <person name="Singh A."/>
            <person name="Wilkins M.J."/>
            <person name="Karaoz U."/>
            <person name="Brodie E.L."/>
            <person name="Williams K.H."/>
            <person name="Hubbard S.S."/>
            <person name="Banfield J.F."/>
        </authorList>
    </citation>
    <scope>NUCLEOTIDE SEQUENCE [LARGE SCALE GENOMIC DNA]</scope>
</reference>
<evidence type="ECO:0000313" key="3">
    <source>
        <dbReference type="Proteomes" id="UP000178404"/>
    </source>
</evidence>
<dbReference type="Gene3D" id="3.40.50.2000">
    <property type="entry name" value="Glycogen Phosphorylase B"/>
    <property type="match status" value="2"/>
</dbReference>
<protein>
    <recommendedName>
        <fullName evidence="1">Glycosyl transferase family 1 domain-containing protein</fullName>
    </recommendedName>
</protein>
<dbReference type="InterPro" id="IPR001296">
    <property type="entry name" value="Glyco_trans_1"/>
</dbReference>
<evidence type="ECO:0000313" key="2">
    <source>
        <dbReference type="EMBL" id="OHB02168.1"/>
    </source>
</evidence>
<sequence length="362" mass="40827">MNKKILFLINDLGIGGAEKVFIKDANILMEKGNEVFFAILFGEDKDQKLISNLKIKKENIFFCRANKIYDFGALKRLSNFIKNKNIYVVYSTLNEANIFSRFLKIFNFKIKVFIREANVANQKPLKFKFLDIVLNIFVEKIVCVSEEVKESLYKYQPFYKKKIEVLVNGVNVPEVHKIYAGNIEIPIKILSVGSLTPQKGHKLLVEALFMVNKKYPNSFKATIVGSGVEKENIIQKISELNLVDKVSIIEPVSSEELSKYYIDSDLFVLSSLWEGCPNVLLEAMAHGLACVSTKVSGAKSIIGDGLSGKLVSIGSSDKLADAIVYMLENKNKFTIFGQNARKRAQNMFSNKKHIEKLQSILG</sequence>
<dbReference type="PANTHER" id="PTHR12526:SF630">
    <property type="entry name" value="GLYCOSYLTRANSFERASE"/>
    <property type="match status" value="1"/>
</dbReference>
<gene>
    <name evidence="2" type="ORF">A3A90_02210</name>
</gene>
<dbReference type="Pfam" id="PF00534">
    <property type="entry name" value="Glycos_transf_1"/>
    <property type="match status" value="1"/>
</dbReference>
<dbReference type="PANTHER" id="PTHR12526">
    <property type="entry name" value="GLYCOSYLTRANSFERASE"/>
    <property type="match status" value="1"/>
</dbReference>
<name>A0A1G2TXY6_9BACT</name>
<comment type="caution">
    <text evidence="2">The sequence shown here is derived from an EMBL/GenBank/DDBJ whole genome shotgun (WGS) entry which is preliminary data.</text>
</comment>
<dbReference type="GO" id="GO:0016757">
    <property type="term" value="F:glycosyltransferase activity"/>
    <property type="evidence" value="ECO:0007669"/>
    <property type="project" value="InterPro"/>
</dbReference>
<dbReference type="Proteomes" id="UP000178404">
    <property type="component" value="Unassembled WGS sequence"/>
</dbReference>
<accession>A0A1G2TXY6</accession>
<feature type="domain" description="Glycosyl transferase family 1" evidence="1">
    <location>
        <begin position="186"/>
        <end position="343"/>
    </location>
</feature>
<evidence type="ECO:0000259" key="1">
    <source>
        <dbReference type="Pfam" id="PF00534"/>
    </source>
</evidence>
<dbReference type="SUPFAM" id="SSF53756">
    <property type="entry name" value="UDP-Glycosyltransferase/glycogen phosphorylase"/>
    <property type="match status" value="1"/>
</dbReference>
<dbReference type="EMBL" id="MHWA01000006">
    <property type="protein sequence ID" value="OHB02168.1"/>
    <property type="molecule type" value="Genomic_DNA"/>
</dbReference>
<dbReference type="CDD" id="cd03811">
    <property type="entry name" value="GT4_GT28_WabH-like"/>
    <property type="match status" value="1"/>
</dbReference>
<proteinExistence type="predicted"/>
<organism evidence="2 3">
    <name type="scientific">Candidatus Zambryskibacteria bacterium RIFCSPLOWO2_01_FULL_35_19</name>
    <dbReference type="NCBI Taxonomy" id="1802757"/>
    <lineage>
        <taxon>Bacteria</taxon>
        <taxon>Candidatus Zambryskiibacteriota</taxon>
    </lineage>
</organism>